<comment type="similarity">
    <text evidence="1">Belongs to the glycosyl hydrolase 16 family.</text>
</comment>
<feature type="domain" description="GH16" evidence="6">
    <location>
        <begin position="108"/>
        <end position="384"/>
    </location>
</feature>
<dbReference type="OrthoDB" id="192832at2759"/>
<evidence type="ECO:0000256" key="5">
    <source>
        <dbReference type="SAM" id="SignalP"/>
    </source>
</evidence>
<dbReference type="PANTHER" id="PTHR10963:SF24">
    <property type="entry name" value="GLYCOSIDASE C21B10.07-RELATED"/>
    <property type="match status" value="1"/>
</dbReference>
<evidence type="ECO:0000256" key="1">
    <source>
        <dbReference type="ARBA" id="ARBA00006865"/>
    </source>
</evidence>
<sequence>MTSFKSSLLFLTLLLGLCLAANSNAPTARSWRDISGRINRHSTGLVQDFRSAFQRVFSVQPEEDDLDKNIEQDFIVGETTDEYDDEDWKSSGSDETDLDDALDGTSPTTDTANPTPIPSTSPWKLVQMHKGTDFFKGWDFFTASDPTHGIVNYVDEKTARKNKLLEFNELGHAILRVETTPTVKSKRMSVRISTKNYFNGGIFILDATHIPFGCGVWPAFWTNGPRWPYTGEIDIVEAVNDYTHNQATLHTDYGCKLPSTSSGKLGMSGKVIGGVDCGAHSTNNQGCGIRAASNNTYGKGFNAIDGGMYAMKWDSTGIEVYFFKRGSIPKDIIAGELQPSKWGKPQARWPASSCNPSKYFVDHRIIFDTTLCGDWAGNVWGSSGVPGQERSCKARTGYARCEDFVRANGAAMKEAYWVIKSVRVWQKV</sequence>
<dbReference type="EMBL" id="JAACJL010000017">
    <property type="protein sequence ID" value="KAF4618498.1"/>
    <property type="molecule type" value="Genomic_DNA"/>
</dbReference>
<keyword evidence="3" id="KW-0326">Glycosidase</keyword>
<feature type="chain" id="PRO_5034961887" description="GH16 domain-containing protein" evidence="5">
    <location>
        <begin position="21"/>
        <end position="428"/>
    </location>
</feature>
<keyword evidence="5" id="KW-0732">Signal</keyword>
<evidence type="ECO:0000313" key="8">
    <source>
        <dbReference type="Proteomes" id="UP000521872"/>
    </source>
</evidence>
<evidence type="ECO:0000256" key="2">
    <source>
        <dbReference type="ARBA" id="ARBA00022801"/>
    </source>
</evidence>
<reference evidence="7 8" key="1">
    <citation type="submission" date="2019-12" db="EMBL/GenBank/DDBJ databases">
        <authorList>
            <person name="Floudas D."/>
            <person name="Bentzer J."/>
            <person name="Ahren D."/>
            <person name="Johansson T."/>
            <person name="Persson P."/>
            <person name="Tunlid A."/>
        </authorList>
    </citation>
    <scope>NUCLEOTIDE SEQUENCE [LARGE SCALE GENOMIC DNA]</scope>
    <source>
        <strain evidence="7 8">CBS 102.39</strain>
    </source>
</reference>
<keyword evidence="2" id="KW-0378">Hydrolase</keyword>
<accession>A0A8H4QX86</accession>
<dbReference type="Gene3D" id="2.60.120.200">
    <property type="match status" value="1"/>
</dbReference>
<dbReference type="GO" id="GO:0004553">
    <property type="term" value="F:hydrolase activity, hydrolyzing O-glycosyl compounds"/>
    <property type="evidence" value="ECO:0007669"/>
    <property type="project" value="InterPro"/>
</dbReference>
<organism evidence="7 8">
    <name type="scientific">Agrocybe pediades</name>
    <dbReference type="NCBI Taxonomy" id="84607"/>
    <lineage>
        <taxon>Eukaryota</taxon>
        <taxon>Fungi</taxon>
        <taxon>Dikarya</taxon>
        <taxon>Basidiomycota</taxon>
        <taxon>Agaricomycotina</taxon>
        <taxon>Agaricomycetes</taxon>
        <taxon>Agaricomycetidae</taxon>
        <taxon>Agaricales</taxon>
        <taxon>Agaricineae</taxon>
        <taxon>Strophariaceae</taxon>
        <taxon>Agrocybe</taxon>
    </lineage>
</organism>
<evidence type="ECO:0000256" key="3">
    <source>
        <dbReference type="ARBA" id="ARBA00023295"/>
    </source>
</evidence>
<evidence type="ECO:0000259" key="6">
    <source>
        <dbReference type="PROSITE" id="PS51762"/>
    </source>
</evidence>
<keyword evidence="8" id="KW-1185">Reference proteome</keyword>
<dbReference type="InterPro" id="IPR050546">
    <property type="entry name" value="Glycosyl_Hydrlase_16"/>
</dbReference>
<feature type="signal peptide" evidence="5">
    <location>
        <begin position="1"/>
        <end position="20"/>
    </location>
</feature>
<dbReference type="GO" id="GO:0009251">
    <property type="term" value="P:glucan catabolic process"/>
    <property type="evidence" value="ECO:0007669"/>
    <property type="project" value="TreeGrafter"/>
</dbReference>
<gene>
    <name evidence="7" type="ORF">D9613_010032</name>
</gene>
<protein>
    <recommendedName>
        <fullName evidence="6">GH16 domain-containing protein</fullName>
    </recommendedName>
</protein>
<dbReference type="FunFam" id="2.60.120.200:FF:000114">
    <property type="entry name" value="Probable endo-1,3(4)-beta-glucanase NFIA_089530"/>
    <property type="match status" value="1"/>
</dbReference>
<dbReference type="Pfam" id="PF26113">
    <property type="entry name" value="GH16_XgeA"/>
    <property type="match status" value="1"/>
</dbReference>
<dbReference type="PANTHER" id="PTHR10963">
    <property type="entry name" value="GLYCOSYL HYDROLASE-RELATED"/>
    <property type="match status" value="1"/>
</dbReference>
<evidence type="ECO:0000313" key="7">
    <source>
        <dbReference type="EMBL" id="KAF4618498.1"/>
    </source>
</evidence>
<dbReference type="PROSITE" id="PS51762">
    <property type="entry name" value="GH16_2"/>
    <property type="match status" value="1"/>
</dbReference>
<feature type="compositionally biased region" description="Polar residues" evidence="4">
    <location>
        <begin position="105"/>
        <end position="122"/>
    </location>
</feature>
<dbReference type="CDD" id="cd02181">
    <property type="entry name" value="GH16_fungal_Lam16A_glucanase"/>
    <property type="match status" value="1"/>
</dbReference>
<dbReference type="InterPro" id="IPR013320">
    <property type="entry name" value="ConA-like_dom_sf"/>
</dbReference>
<dbReference type="InterPro" id="IPR000757">
    <property type="entry name" value="Beta-glucanase-like"/>
</dbReference>
<evidence type="ECO:0000256" key="4">
    <source>
        <dbReference type="SAM" id="MobiDB-lite"/>
    </source>
</evidence>
<name>A0A8H4QX86_9AGAR</name>
<dbReference type="SUPFAM" id="SSF49899">
    <property type="entry name" value="Concanavalin A-like lectins/glucanases"/>
    <property type="match status" value="1"/>
</dbReference>
<dbReference type="Proteomes" id="UP000521872">
    <property type="component" value="Unassembled WGS sequence"/>
</dbReference>
<proteinExistence type="inferred from homology"/>
<feature type="region of interest" description="Disordered" evidence="4">
    <location>
        <begin position="81"/>
        <end position="123"/>
    </location>
</feature>
<dbReference type="AlphaFoldDB" id="A0A8H4QX86"/>
<comment type="caution">
    <text evidence="7">The sequence shown here is derived from an EMBL/GenBank/DDBJ whole genome shotgun (WGS) entry which is preliminary data.</text>
</comment>